<dbReference type="InterPro" id="IPR049899">
    <property type="entry name" value="Znf_C2HC_C3H"/>
</dbReference>
<evidence type="ECO:0000256" key="1">
    <source>
        <dbReference type="ARBA" id="ARBA00022723"/>
    </source>
</evidence>
<evidence type="ECO:0000256" key="5">
    <source>
        <dbReference type="PROSITE-ProRule" id="PRU01371"/>
    </source>
</evidence>
<dbReference type="OrthoDB" id="6538201at2759"/>
<feature type="compositionally biased region" description="Basic and acidic residues" evidence="6">
    <location>
        <begin position="155"/>
        <end position="171"/>
    </location>
</feature>
<keyword evidence="2" id="KW-0677">Repeat</keyword>
<reference evidence="8" key="1">
    <citation type="submission" date="2020-11" db="EMBL/GenBank/DDBJ databases">
        <authorList>
            <person name="Tran Van P."/>
        </authorList>
    </citation>
    <scope>NUCLEOTIDE SEQUENCE</scope>
</reference>
<feature type="domain" description="C2HC/C3H-type" evidence="7">
    <location>
        <begin position="296"/>
        <end position="325"/>
    </location>
</feature>
<feature type="domain" description="C2HC/C3H-type" evidence="7">
    <location>
        <begin position="187"/>
        <end position="216"/>
    </location>
</feature>
<gene>
    <name evidence="8" type="ORF">OSB1V03_LOCUS11023</name>
</gene>
<organism evidence="8">
    <name type="scientific">Medioppia subpectinata</name>
    <dbReference type="NCBI Taxonomy" id="1979941"/>
    <lineage>
        <taxon>Eukaryota</taxon>
        <taxon>Metazoa</taxon>
        <taxon>Ecdysozoa</taxon>
        <taxon>Arthropoda</taxon>
        <taxon>Chelicerata</taxon>
        <taxon>Arachnida</taxon>
        <taxon>Acari</taxon>
        <taxon>Acariformes</taxon>
        <taxon>Sarcoptiformes</taxon>
        <taxon>Oribatida</taxon>
        <taxon>Brachypylina</taxon>
        <taxon>Oppioidea</taxon>
        <taxon>Oppiidae</taxon>
        <taxon>Medioppia</taxon>
    </lineage>
</organism>
<dbReference type="PANTHER" id="PTHR13555">
    <property type="entry name" value="C2H2 ZINC FINGER CGI-62-RELATED"/>
    <property type="match status" value="1"/>
</dbReference>
<evidence type="ECO:0000313" key="9">
    <source>
        <dbReference type="Proteomes" id="UP000759131"/>
    </source>
</evidence>
<evidence type="ECO:0000256" key="2">
    <source>
        <dbReference type="ARBA" id="ARBA00022737"/>
    </source>
</evidence>
<accession>A0A7R9KWI0</accession>
<dbReference type="EMBL" id="OC862890">
    <property type="protein sequence ID" value="CAD7630611.1"/>
    <property type="molecule type" value="Genomic_DNA"/>
</dbReference>
<keyword evidence="1" id="KW-0479">Metal-binding</keyword>
<dbReference type="Pfam" id="PF13913">
    <property type="entry name" value="zf-C2HC_2"/>
    <property type="match status" value="3"/>
</dbReference>
<protein>
    <recommendedName>
        <fullName evidence="7">C2HC/C3H-type domain-containing protein</fullName>
    </recommendedName>
</protein>
<dbReference type="Proteomes" id="UP000759131">
    <property type="component" value="Unassembled WGS sequence"/>
</dbReference>
<evidence type="ECO:0000256" key="3">
    <source>
        <dbReference type="ARBA" id="ARBA00022771"/>
    </source>
</evidence>
<keyword evidence="9" id="KW-1185">Reference proteome</keyword>
<dbReference type="PROSITE" id="PS52027">
    <property type="entry name" value="ZF_C2HC_C3H"/>
    <property type="match status" value="2"/>
</dbReference>
<dbReference type="AlphaFoldDB" id="A0A7R9KWI0"/>
<keyword evidence="4" id="KW-0862">Zinc</keyword>
<sequence>MDQKERPRTKRLERPTPNVIHPIIGDKTHKECDSGVKECTEMIGKCQTTPSKSVNLKSHQMKNNFLSTTGPQYKTTTISHNKFSDQKLFTTNKVVLLKRNRNENEIKAIKEPKDIIMSENTKKSKNGSNESTFKSSFQLKTIPRIVHSSRPVRKQTNEEKTTKSKNETKDDMTADYDSEVWKHFESQLIPCCHCFRTFFPHRLAIHERSCRGIGIGGQCVQTAPKPNTEYNANSRTNHTFLECNTCGRRYSTTSLTLHEIKCRLDTRVNNNNKRLSTGKGENGNDMMTAWEHFKSQLVSCRKCNRKFLSDRLEKHEPNCKSNPIIISSKINAK</sequence>
<evidence type="ECO:0000256" key="6">
    <source>
        <dbReference type="SAM" id="MobiDB-lite"/>
    </source>
</evidence>
<evidence type="ECO:0000259" key="7">
    <source>
        <dbReference type="PROSITE" id="PS52027"/>
    </source>
</evidence>
<dbReference type="InterPro" id="IPR026319">
    <property type="entry name" value="ZC2HC1A/B-like"/>
</dbReference>
<dbReference type="EMBL" id="CAJPIZ010008315">
    <property type="protein sequence ID" value="CAG2111041.1"/>
    <property type="molecule type" value="Genomic_DNA"/>
</dbReference>
<dbReference type="Gene3D" id="3.30.160.60">
    <property type="entry name" value="Classic Zinc Finger"/>
    <property type="match status" value="2"/>
</dbReference>
<name>A0A7R9KWI0_9ACAR</name>
<evidence type="ECO:0000256" key="4">
    <source>
        <dbReference type="ARBA" id="ARBA00022833"/>
    </source>
</evidence>
<dbReference type="GO" id="GO:0008270">
    <property type="term" value="F:zinc ion binding"/>
    <property type="evidence" value="ECO:0007669"/>
    <property type="project" value="UniProtKB-KW"/>
</dbReference>
<feature type="region of interest" description="Disordered" evidence="6">
    <location>
        <begin position="144"/>
        <end position="171"/>
    </location>
</feature>
<proteinExistence type="predicted"/>
<keyword evidence="3 5" id="KW-0863">Zinc-finger</keyword>
<evidence type="ECO:0000313" key="8">
    <source>
        <dbReference type="EMBL" id="CAD7630611.1"/>
    </source>
</evidence>
<dbReference type="PANTHER" id="PTHR13555:SF36">
    <property type="entry name" value="ZINC FINGER C2HC DOMAIN-CONTAINING PROTEIN 1B"/>
    <property type="match status" value="1"/>
</dbReference>